<reference evidence="10" key="1">
    <citation type="submission" date="2017-01" db="EMBL/GenBank/DDBJ databases">
        <authorList>
            <person name="Varghese N."/>
            <person name="Submissions S."/>
        </authorList>
    </citation>
    <scope>NUCLEOTIDE SEQUENCE [LARGE SCALE GENOMIC DNA]</scope>
    <source>
        <strain evidence="10">ASpG1</strain>
    </source>
</reference>
<dbReference type="OrthoDB" id="9804353at2"/>
<dbReference type="GO" id="GO:0005886">
    <property type="term" value="C:plasma membrane"/>
    <property type="evidence" value="ECO:0007669"/>
    <property type="project" value="UniProtKB-SubCell"/>
</dbReference>
<dbReference type="STRING" id="159291.SAMN05920897_109118"/>
<keyword evidence="3" id="KW-1003">Cell membrane</keyword>
<feature type="transmembrane region" description="Helical" evidence="7">
    <location>
        <begin position="96"/>
        <end position="119"/>
    </location>
</feature>
<dbReference type="GO" id="GO:0042918">
    <property type="term" value="P:alkanesulfonate transmembrane transport"/>
    <property type="evidence" value="ECO:0007669"/>
    <property type="project" value="UniProtKB-ARBA"/>
</dbReference>
<evidence type="ECO:0000256" key="5">
    <source>
        <dbReference type="ARBA" id="ARBA00022989"/>
    </source>
</evidence>
<proteinExistence type="inferred from homology"/>
<dbReference type="CDD" id="cd06261">
    <property type="entry name" value="TM_PBP2"/>
    <property type="match status" value="1"/>
</dbReference>
<evidence type="ECO:0000256" key="1">
    <source>
        <dbReference type="ARBA" id="ARBA00004651"/>
    </source>
</evidence>
<evidence type="ECO:0000256" key="7">
    <source>
        <dbReference type="RuleBase" id="RU363032"/>
    </source>
</evidence>
<evidence type="ECO:0000256" key="2">
    <source>
        <dbReference type="ARBA" id="ARBA00022448"/>
    </source>
</evidence>
<evidence type="ECO:0000259" key="8">
    <source>
        <dbReference type="PROSITE" id="PS50928"/>
    </source>
</evidence>
<accession>A0A1N6T5C2</accession>
<comment type="subcellular location">
    <subcellularLocation>
        <location evidence="1 7">Cell membrane</location>
        <topology evidence="1 7">Multi-pass membrane protein</topology>
    </subcellularLocation>
</comment>
<dbReference type="RefSeq" id="WP_076488824.1">
    <property type="nucleotide sequence ID" value="NZ_FTMS01000009.1"/>
</dbReference>
<dbReference type="InterPro" id="IPR035906">
    <property type="entry name" value="MetI-like_sf"/>
</dbReference>
<dbReference type="PANTHER" id="PTHR30151">
    <property type="entry name" value="ALKANE SULFONATE ABC TRANSPORTER-RELATED, MEMBRANE SUBUNIT"/>
    <property type="match status" value="1"/>
</dbReference>
<organism evidence="9 10">
    <name type="scientific">Alkalispirochaeta americana</name>
    <dbReference type="NCBI Taxonomy" id="159291"/>
    <lineage>
        <taxon>Bacteria</taxon>
        <taxon>Pseudomonadati</taxon>
        <taxon>Spirochaetota</taxon>
        <taxon>Spirochaetia</taxon>
        <taxon>Spirochaetales</taxon>
        <taxon>Spirochaetaceae</taxon>
        <taxon>Alkalispirochaeta</taxon>
    </lineage>
</organism>
<keyword evidence="6 7" id="KW-0472">Membrane</keyword>
<feature type="transmembrane region" description="Helical" evidence="7">
    <location>
        <begin position="66"/>
        <end position="84"/>
    </location>
</feature>
<evidence type="ECO:0000313" key="9">
    <source>
        <dbReference type="EMBL" id="SIQ48417.1"/>
    </source>
</evidence>
<keyword evidence="4 7" id="KW-0812">Transmembrane</keyword>
<feature type="domain" description="ABC transmembrane type-1" evidence="8">
    <location>
        <begin position="59"/>
        <end position="239"/>
    </location>
</feature>
<dbReference type="Gene3D" id="1.10.3720.10">
    <property type="entry name" value="MetI-like"/>
    <property type="match status" value="1"/>
</dbReference>
<feature type="transmembrane region" description="Helical" evidence="7">
    <location>
        <begin position="188"/>
        <end position="210"/>
    </location>
</feature>
<dbReference type="Pfam" id="PF00528">
    <property type="entry name" value="BPD_transp_1"/>
    <property type="match status" value="1"/>
</dbReference>
<dbReference type="PANTHER" id="PTHR30151:SF0">
    <property type="entry name" value="ABC TRANSPORTER PERMEASE PROTEIN MJ0413-RELATED"/>
    <property type="match status" value="1"/>
</dbReference>
<sequence>MKRSVVLLLRRLWVPGLLFCLWWFLSWAGMVHPYLIPSPWRVWQAARGLVQTGVLFRHVSVSLGRVFLGYAFTVAAALPLALVFHHWPRWSQRFSLILAFFRATPPLALIPMLILWFGIGEASKIAVIVMASFFPIFLNAYDGLERVEGRWHELALSLELRYWERLLFVLFPGALPYIITGLRIGFGYAWRALVGAELFAASAGLGYLILDSQEMARTDRVVLGILTIGVLGLLFDSLLHWVAQRLTPWSDPKSQEAEV</sequence>
<dbReference type="EMBL" id="FTMS01000009">
    <property type="protein sequence ID" value="SIQ48417.1"/>
    <property type="molecule type" value="Genomic_DNA"/>
</dbReference>
<evidence type="ECO:0000313" key="10">
    <source>
        <dbReference type="Proteomes" id="UP000186400"/>
    </source>
</evidence>
<evidence type="ECO:0000256" key="6">
    <source>
        <dbReference type="ARBA" id="ARBA00023136"/>
    </source>
</evidence>
<feature type="transmembrane region" description="Helical" evidence="7">
    <location>
        <begin position="222"/>
        <end position="243"/>
    </location>
</feature>
<dbReference type="InterPro" id="IPR000515">
    <property type="entry name" value="MetI-like"/>
</dbReference>
<dbReference type="Proteomes" id="UP000186400">
    <property type="component" value="Unassembled WGS sequence"/>
</dbReference>
<gene>
    <name evidence="9" type="ORF">SAMN05920897_109118</name>
</gene>
<dbReference type="PROSITE" id="PS50928">
    <property type="entry name" value="ABC_TM1"/>
    <property type="match status" value="1"/>
</dbReference>
<keyword evidence="10" id="KW-1185">Reference proteome</keyword>
<keyword evidence="2 7" id="KW-0813">Transport</keyword>
<feature type="transmembrane region" description="Helical" evidence="7">
    <location>
        <begin position="125"/>
        <end position="141"/>
    </location>
</feature>
<dbReference type="SUPFAM" id="SSF161098">
    <property type="entry name" value="MetI-like"/>
    <property type="match status" value="1"/>
</dbReference>
<evidence type="ECO:0000256" key="4">
    <source>
        <dbReference type="ARBA" id="ARBA00022692"/>
    </source>
</evidence>
<evidence type="ECO:0000256" key="3">
    <source>
        <dbReference type="ARBA" id="ARBA00022475"/>
    </source>
</evidence>
<protein>
    <submittedName>
        <fullName evidence="9">NitT/TauT family transport system permease protein/sulfonate transport system permease protein</fullName>
    </submittedName>
</protein>
<dbReference type="FunFam" id="1.10.3720.10:FF:000003">
    <property type="entry name" value="Aliphatic sulfonate ABC transporter permease"/>
    <property type="match status" value="1"/>
</dbReference>
<name>A0A1N6T5C2_9SPIO</name>
<feature type="transmembrane region" description="Helical" evidence="7">
    <location>
        <begin position="12"/>
        <end position="35"/>
    </location>
</feature>
<dbReference type="AlphaFoldDB" id="A0A1N6T5C2"/>
<keyword evidence="5 7" id="KW-1133">Transmembrane helix</keyword>
<feature type="transmembrane region" description="Helical" evidence="7">
    <location>
        <begin position="162"/>
        <end position="182"/>
    </location>
</feature>
<comment type="similarity">
    <text evidence="7">Belongs to the binding-protein-dependent transport system permease family.</text>
</comment>